<feature type="region of interest" description="Disordered" evidence="1">
    <location>
        <begin position="23"/>
        <end position="65"/>
    </location>
</feature>
<protein>
    <submittedName>
        <fullName evidence="2">Uncharacterized protein</fullName>
    </submittedName>
</protein>
<evidence type="ECO:0000256" key="1">
    <source>
        <dbReference type="SAM" id="MobiDB-lite"/>
    </source>
</evidence>
<sequence>MAEVNVPKAIINISSGNEYANLNSSRGSSTSLNSNASSTTNSGKDFDPNEIKSTLSTSSAASSTGIDMLNSNDTKHYSIDDVWKSLNKDPKDFVRQLFENQQITVRQNLEQQELFRKVCLTGDSKDLQQDYQVEFLAVVSVMNTAAELRSILTLPATPELFSKQKSLCFSFLKLFKYHFQLAWDDPSFAFKSFGYLLAEEPNFFLLPFLKVLDFALQSQDRTFWKLRKLFVLLSSLCFLNKNLLDALTSNYCQKENIQLLKRISEPQEPDASQLFCNSDGPLTICHYFRWSLYFESNLCGPAALGNFLMEVSVNPNSSASLVTSLLSMIVIKRDLAAPLLSIDSHSSFISLASSYFASNERKEVIMFYSIHQPEFLKFISKLKSGFDMSSETKSLCDRFVKSLVWELVTHFSIKTLHELHFDGLIMESLTPFCLRILGTNTELNIESFVLTRDLFLPLFELINHNFKLDLREEPYLLCYLCLSLFTLNDYVTNSRDFTEIYRLLDDLGCKYSFNALLDHIQFFLSYNFNKYSLEDMRTAIPTPEYLKDRFGFDYIPPMSRENMFYENPLGLTSDVDFDMPHVFQKRKCMDLLKNCLFYCSIIRLRTYRVMTSVGNDTDFANLSSSQIDIDQTELYKYSRNSRYKLANFKNGFSMNYRLAYSALEVTVSSDLSFLTSCENLKFDDKRLAATLINVTADVQLSLSGIYGEFGLLSIFKLFLDFCRHDIRLANTSARVLADILPDEKDTSYESSRKRMLGETIEHSTLGSNLIRLFVEELDDGKTSYFKRLINFLKAYPSSLKPKKRVKGTMILDLQDYNRTLKTKQSLQDQLI</sequence>
<proteinExistence type="predicted"/>
<evidence type="ECO:0000313" key="3">
    <source>
        <dbReference type="Proteomes" id="UP000662931"/>
    </source>
</evidence>
<dbReference type="KEGG" id="bnn:FOA43_004159"/>
<accession>A0A875S9D9</accession>
<dbReference type="OrthoDB" id="3997908at2759"/>
<keyword evidence="3" id="KW-1185">Reference proteome</keyword>
<dbReference type="AlphaFoldDB" id="A0A875S9D9"/>
<dbReference type="RefSeq" id="XP_038780330.1">
    <property type="nucleotide sequence ID" value="XM_038924402.1"/>
</dbReference>
<feature type="compositionally biased region" description="Low complexity" evidence="1">
    <location>
        <begin position="53"/>
        <end position="64"/>
    </location>
</feature>
<organism evidence="2 3">
    <name type="scientific">Eeniella nana</name>
    <name type="common">Yeast</name>
    <name type="synonym">Brettanomyces nanus</name>
    <dbReference type="NCBI Taxonomy" id="13502"/>
    <lineage>
        <taxon>Eukaryota</taxon>
        <taxon>Fungi</taxon>
        <taxon>Dikarya</taxon>
        <taxon>Ascomycota</taxon>
        <taxon>Saccharomycotina</taxon>
        <taxon>Pichiomycetes</taxon>
        <taxon>Pichiales</taxon>
        <taxon>Pichiaceae</taxon>
        <taxon>Brettanomyces</taxon>
    </lineage>
</organism>
<name>A0A875S9D9_EENNA</name>
<reference evidence="2" key="1">
    <citation type="submission" date="2020-10" db="EMBL/GenBank/DDBJ databases">
        <authorList>
            <person name="Roach M.J.R."/>
        </authorList>
    </citation>
    <scope>NUCLEOTIDE SEQUENCE</scope>
    <source>
        <strain evidence="2">CBS 1945</strain>
    </source>
</reference>
<dbReference type="GeneID" id="62197559"/>
<dbReference type="Proteomes" id="UP000662931">
    <property type="component" value="Chromosome 4"/>
</dbReference>
<feature type="compositionally biased region" description="Low complexity" evidence="1">
    <location>
        <begin position="23"/>
        <end position="43"/>
    </location>
</feature>
<gene>
    <name evidence="2" type="ORF">FOA43_004159</name>
</gene>
<evidence type="ECO:0000313" key="2">
    <source>
        <dbReference type="EMBL" id="QPG76765.1"/>
    </source>
</evidence>
<dbReference type="EMBL" id="CP064815">
    <property type="protein sequence ID" value="QPG76765.1"/>
    <property type="molecule type" value="Genomic_DNA"/>
</dbReference>